<name>A0ABV4BJX2_9GAMM</name>
<proteinExistence type="predicted"/>
<keyword evidence="2" id="KW-1185">Reference proteome</keyword>
<dbReference type="PANTHER" id="PTHR37029">
    <property type="entry name" value="SSR1768 PROTEIN"/>
    <property type="match status" value="1"/>
</dbReference>
<evidence type="ECO:0000313" key="1">
    <source>
        <dbReference type="EMBL" id="MEY6434269.1"/>
    </source>
</evidence>
<comment type="caution">
    <text evidence="1">The sequence shown here is derived from an EMBL/GenBank/DDBJ whole genome shotgun (WGS) entry which is preliminary data.</text>
</comment>
<dbReference type="PANTHER" id="PTHR37029:SF1">
    <property type="entry name" value="SSR1768 PROTEIN"/>
    <property type="match status" value="1"/>
</dbReference>
<sequence length="71" mass="7756">MKLNYDAETDSLYIHLSDRASVDSDEVSEGVVLDYDSAGVLVGIDIQHASRQTDLARLSVNKLPLQHLDAA</sequence>
<dbReference type="InterPro" id="IPR019270">
    <property type="entry name" value="DUF2283"/>
</dbReference>
<reference evidence="1 2" key="1">
    <citation type="submission" date="2024-05" db="EMBL/GenBank/DDBJ databases">
        <title>Genome Sequence and Characterization of the New Strain Purple Sulfur Bacterium of Genus Thioalkalicoccus.</title>
        <authorList>
            <person name="Bryantseva I.A."/>
            <person name="Kyndt J.A."/>
            <person name="Imhoff J.F."/>
        </authorList>
    </citation>
    <scope>NUCLEOTIDE SEQUENCE [LARGE SCALE GENOMIC DNA]</scope>
    <source>
        <strain evidence="1 2">Um2</strain>
    </source>
</reference>
<dbReference type="RefSeq" id="WP_369668649.1">
    <property type="nucleotide sequence ID" value="NZ_JBDKXB010000062.1"/>
</dbReference>
<protein>
    <submittedName>
        <fullName evidence="1">DUF2283 domain-containing protein</fullName>
    </submittedName>
</protein>
<gene>
    <name evidence="1" type="ORF">ABC977_17900</name>
</gene>
<dbReference type="Pfam" id="PF10049">
    <property type="entry name" value="DUF2283"/>
    <property type="match status" value="1"/>
</dbReference>
<accession>A0ABV4BJX2</accession>
<dbReference type="Proteomes" id="UP001564408">
    <property type="component" value="Unassembled WGS sequence"/>
</dbReference>
<evidence type="ECO:0000313" key="2">
    <source>
        <dbReference type="Proteomes" id="UP001564408"/>
    </source>
</evidence>
<dbReference type="EMBL" id="JBDKXB010000062">
    <property type="protein sequence ID" value="MEY6434269.1"/>
    <property type="molecule type" value="Genomic_DNA"/>
</dbReference>
<organism evidence="1 2">
    <name type="scientific">Thioalkalicoccus limnaeus</name>
    <dbReference type="NCBI Taxonomy" id="120681"/>
    <lineage>
        <taxon>Bacteria</taxon>
        <taxon>Pseudomonadati</taxon>
        <taxon>Pseudomonadota</taxon>
        <taxon>Gammaproteobacteria</taxon>
        <taxon>Chromatiales</taxon>
        <taxon>Chromatiaceae</taxon>
        <taxon>Thioalkalicoccus</taxon>
    </lineage>
</organism>